<accession>A0A811KQP9</accession>
<evidence type="ECO:0000313" key="3">
    <source>
        <dbReference type="Proteomes" id="UP000614601"/>
    </source>
</evidence>
<organism evidence="2 3">
    <name type="scientific">Bursaphelenchus okinawaensis</name>
    <dbReference type="NCBI Taxonomy" id="465554"/>
    <lineage>
        <taxon>Eukaryota</taxon>
        <taxon>Metazoa</taxon>
        <taxon>Ecdysozoa</taxon>
        <taxon>Nematoda</taxon>
        <taxon>Chromadorea</taxon>
        <taxon>Rhabditida</taxon>
        <taxon>Tylenchina</taxon>
        <taxon>Tylenchomorpha</taxon>
        <taxon>Aphelenchoidea</taxon>
        <taxon>Aphelenchoididae</taxon>
        <taxon>Bursaphelenchus</taxon>
    </lineage>
</organism>
<dbReference type="EMBL" id="CAJFCW020000004">
    <property type="protein sequence ID" value="CAG9111867.1"/>
    <property type="molecule type" value="Genomic_DNA"/>
</dbReference>
<reference evidence="2" key="1">
    <citation type="submission" date="2020-09" db="EMBL/GenBank/DDBJ databases">
        <authorList>
            <person name="Kikuchi T."/>
        </authorList>
    </citation>
    <scope>NUCLEOTIDE SEQUENCE</scope>
    <source>
        <strain evidence="2">SH1</strain>
    </source>
</reference>
<keyword evidence="3" id="KW-1185">Reference proteome</keyword>
<proteinExistence type="predicted"/>
<evidence type="ECO:0000313" key="2">
    <source>
        <dbReference type="EMBL" id="CAD5218824.1"/>
    </source>
</evidence>
<dbReference type="Proteomes" id="UP000614601">
    <property type="component" value="Unassembled WGS sequence"/>
</dbReference>
<comment type="caution">
    <text evidence="2">The sequence shown here is derived from an EMBL/GenBank/DDBJ whole genome shotgun (WGS) entry which is preliminary data.</text>
</comment>
<dbReference type="AlphaFoldDB" id="A0A811KQP9"/>
<feature type="region of interest" description="Disordered" evidence="1">
    <location>
        <begin position="1"/>
        <end position="78"/>
    </location>
</feature>
<protein>
    <submittedName>
        <fullName evidence="2">Uncharacterized protein</fullName>
    </submittedName>
</protein>
<feature type="compositionally biased region" description="Basic and acidic residues" evidence="1">
    <location>
        <begin position="1"/>
        <end position="26"/>
    </location>
</feature>
<feature type="compositionally biased region" description="Basic and acidic residues" evidence="1">
    <location>
        <begin position="45"/>
        <end position="78"/>
    </location>
</feature>
<dbReference type="Proteomes" id="UP000783686">
    <property type="component" value="Unassembled WGS sequence"/>
</dbReference>
<evidence type="ECO:0000256" key="1">
    <source>
        <dbReference type="SAM" id="MobiDB-lite"/>
    </source>
</evidence>
<gene>
    <name evidence="2" type="ORF">BOKJ2_LOCUS8034</name>
</gene>
<sequence>MADELRRKMKDDKKSDDAKQGFRRETAPSQRERRRKRSSNCKISAPKDKDVKDVVKTDNKEEKKDDKKEEKKEEKKDA</sequence>
<name>A0A811KQP9_9BILA</name>
<dbReference type="EMBL" id="CAJFDH010000004">
    <property type="protein sequence ID" value="CAD5218824.1"/>
    <property type="molecule type" value="Genomic_DNA"/>
</dbReference>